<feature type="compositionally biased region" description="Low complexity" evidence="1">
    <location>
        <begin position="26"/>
        <end position="41"/>
    </location>
</feature>
<protein>
    <submittedName>
        <fullName evidence="2">Uncharacterized protein</fullName>
    </submittedName>
</protein>
<organism evidence="2 3">
    <name type="scientific">Aureobasidium mustum</name>
    <dbReference type="NCBI Taxonomy" id="2773714"/>
    <lineage>
        <taxon>Eukaryota</taxon>
        <taxon>Fungi</taxon>
        <taxon>Dikarya</taxon>
        <taxon>Ascomycota</taxon>
        <taxon>Pezizomycotina</taxon>
        <taxon>Dothideomycetes</taxon>
        <taxon>Dothideomycetidae</taxon>
        <taxon>Dothideales</taxon>
        <taxon>Saccotheciaceae</taxon>
        <taxon>Aureobasidium</taxon>
    </lineage>
</organism>
<evidence type="ECO:0000256" key="1">
    <source>
        <dbReference type="SAM" id="MobiDB-lite"/>
    </source>
</evidence>
<dbReference type="Proteomes" id="UP000714618">
    <property type="component" value="Unassembled WGS sequence"/>
</dbReference>
<feature type="compositionally biased region" description="Basic and acidic residues" evidence="1">
    <location>
        <begin position="402"/>
        <end position="415"/>
    </location>
</feature>
<evidence type="ECO:0000313" key="2">
    <source>
        <dbReference type="EMBL" id="CAD0099068.1"/>
    </source>
</evidence>
<reference evidence="2" key="1">
    <citation type="submission" date="2020-06" db="EMBL/GenBank/DDBJ databases">
        <authorList>
            <person name="Onetto C."/>
        </authorList>
    </citation>
    <scope>NUCLEOTIDE SEQUENCE</scope>
</reference>
<dbReference type="EMBL" id="CAIJEO010000010">
    <property type="protein sequence ID" value="CAD0099068.1"/>
    <property type="molecule type" value="Genomic_DNA"/>
</dbReference>
<name>A0A9N8K9S6_9PEZI</name>
<feature type="compositionally biased region" description="Low complexity" evidence="1">
    <location>
        <begin position="129"/>
        <end position="145"/>
    </location>
</feature>
<feature type="compositionally biased region" description="Basic and acidic residues" evidence="1">
    <location>
        <begin position="153"/>
        <end position="163"/>
    </location>
</feature>
<feature type="compositionally biased region" description="Basic residues" evidence="1">
    <location>
        <begin position="371"/>
        <end position="401"/>
    </location>
</feature>
<gene>
    <name evidence="2" type="ORF">AWRI4233_LOCUS7892</name>
</gene>
<sequence>MQDPNYGRLSSQPEPPSGPPLGPKGYGNNNNRNFPGQNVPNGRPADARDVPHNAPQEPSSNRNRRPQHDRQGSQQSQFTVPPPPPGPPPGAPPQTVQPEVVGIHPSRLQILDIAPQTASTPTGPRMGMANPSTPNTPSGPSAATSRAPAGPASDRRNGQDRRFAGLNDTLQSSNANGASIRGRAGGRQGQGPNSMMPPSALPSPAATQSPAMPSPAMRNDFPTPTGSSRDQGGNRRHDDREQRDSRRHGRDGGESRHSNHGNHGHGAANLPPPPPPADDYRSHQPSGRAPRSSRGGNDRDGYGGGGRGTAPPTPTLSSVAQPPQGFALPQQGDPSGYGSGRNRGFEGDDYHRRESRGDGGSGRRDDGNGGGHRRGRKWWQRRRKTQGKWTWRRPATRKQRNTRTEPRTFGEETQG</sequence>
<feature type="compositionally biased region" description="Basic and acidic residues" evidence="1">
    <location>
        <begin position="232"/>
        <end position="257"/>
    </location>
</feature>
<comment type="caution">
    <text evidence="2">The sequence shown here is derived from an EMBL/GenBank/DDBJ whole genome shotgun (WGS) entry which is preliminary data.</text>
</comment>
<feature type="compositionally biased region" description="Pro residues" evidence="1">
    <location>
        <begin position="80"/>
        <end position="92"/>
    </location>
</feature>
<feature type="compositionally biased region" description="Pro residues" evidence="1">
    <location>
        <begin position="13"/>
        <end position="22"/>
    </location>
</feature>
<feature type="compositionally biased region" description="Basic and acidic residues" evidence="1">
    <location>
        <begin position="343"/>
        <end position="367"/>
    </location>
</feature>
<evidence type="ECO:0000313" key="3">
    <source>
        <dbReference type="Proteomes" id="UP000714618"/>
    </source>
</evidence>
<proteinExistence type="predicted"/>
<feature type="region of interest" description="Disordered" evidence="1">
    <location>
        <begin position="1"/>
        <end position="415"/>
    </location>
</feature>
<feature type="compositionally biased region" description="Low complexity" evidence="1">
    <location>
        <begin position="190"/>
        <end position="211"/>
    </location>
</feature>
<keyword evidence="3" id="KW-1185">Reference proteome</keyword>
<accession>A0A9N8K9S6</accession>
<feature type="compositionally biased region" description="Polar residues" evidence="1">
    <location>
        <begin position="222"/>
        <end position="231"/>
    </location>
</feature>
<dbReference type="AlphaFoldDB" id="A0A9N8K9S6"/>